<dbReference type="Proteomes" id="UP000179769">
    <property type="component" value="Unassembled WGS sequence"/>
</dbReference>
<proteinExistence type="predicted"/>
<protein>
    <submittedName>
        <fullName evidence="2">Uncharacterized protein</fullName>
    </submittedName>
</protein>
<gene>
    <name evidence="2" type="ORF">BBK14_05975</name>
</gene>
<reference evidence="3" key="1">
    <citation type="submission" date="2016-07" db="EMBL/GenBank/DDBJ databases">
        <title>Frankia sp. NRRL B-16219 Genome sequencing.</title>
        <authorList>
            <person name="Ghodhbane-Gtari F."/>
            <person name="Swanson E."/>
            <person name="Gueddou A."/>
            <person name="Louati M."/>
            <person name="Nouioui I."/>
            <person name="Hezbri K."/>
            <person name="Abebe-Akele F."/>
            <person name="Simpson S."/>
            <person name="Morris K."/>
            <person name="Thomas K."/>
            <person name="Gtari M."/>
            <person name="Tisa L.S."/>
        </authorList>
    </citation>
    <scope>NUCLEOTIDE SEQUENCE [LARGE SCALE GENOMIC DNA]</scope>
    <source>
        <strain evidence="3">NRRL B-16219</strain>
    </source>
</reference>
<evidence type="ECO:0000313" key="3">
    <source>
        <dbReference type="Proteomes" id="UP000179769"/>
    </source>
</evidence>
<dbReference type="RefSeq" id="WP_071065579.1">
    <property type="nucleotide sequence ID" value="NZ_JBFLUH010000001.1"/>
</dbReference>
<dbReference type="EMBL" id="MAXA01000235">
    <property type="protein sequence ID" value="OHV24400.1"/>
    <property type="molecule type" value="Genomic_DNA"/>
</dbReference>
<evidence type="ECO:0000313" key="2">
    <source>
        <dbReference type="EMBL" id="OHV24400.1"/>
    </source>
</evidence>
<name>A0A1S1PRV0_9ACTN</name>
<sequence length="69" mass="7109">MSLIHSLLEGLDDGDRDRTVGLINSSITADLENVAAGAGPARQVDVGTRSRARRSGGGSRSGSRSKSGR</sequence>
<organism evidence="2 3">
    <name type="scientific">Parafrankia soli</name>
    <dbReference type="NCBI Taxonomy" id="2599596"/>
    <lineage>
        <taxon>Bacteria</taxon>
        <taxon>Bacillati</taxon>
        <taxon>Actinomycetota</taxon>
        <taxon>Actinomycetes</taxon>
        <taxon>Frankiales</taxon>
        <taxon>Frankiaceae</taxon>
        <taxon>Parafrankia</taxon>
    </lineage>
</organism>
<evidence type="ECO:0000256" key="1">
    <source>
        <dbReference type="SAM" id="MobiDB-lite"/>
    </source>
</evidence>
<comment type="caution">
    <text evidence="2">The sequence shown here is derived from an EMBL/GenBank/DDBJ whole genome shotgun (WGS) entry which is preliminary data.</text>
</comment>
<dbReference type="OrthoDB" id="3217476at2"/>
<feature type="region of interest" description="Disordered" evidence="1">
    <location>
        <begin position="36"/>
        <end position="69"/>
    </location>
</feature>
<accession>A0A1S1PRV0</accession>
<dbReference type="AlphaFoldDB" id="A0A1S1PRV0"/>
<keyword evidence="3" id="KW-1185">Reference proteome</keyword>